<dbReference type="Gene3D" id="3.30.450.410">
    <property type="match status" value="1"/>
</dbReference>
<feature type="compositionally biased region" description="Low complexity" evidence="17">
    <location>
        <begin position="8"/>
        <end position="20"/>
    </location>
</feature>
<protein>
    <recommendedName>
        <fullName evidence="5">Mercuric reductase</fullName>
        <ecNumber evidence="4">1.16.1.1</ecNumber>
    </recommendedName>
    <alternativeName>
        <fullName evidence="14">Hg(II) reductase</fullName>
    </alternativeName>
</protein>
<evidence type="ECO:0000313" key="21">
    <source>
        <dbReference type="Proteomes" id="UP001432360"/>
    </source>
</evidence>
<evidence type="ECO:0000256" key="3">
    <source>
        <dbReference type="ARBA" id="ARBA00011738"/>
    </source>
</evidence>
<dbReference type="SUPFAM" id="SSF51905">
    <property type="entry name" value="FAD/NAD(P)-binding domain"/>
    <property type="match status" value="1"/>
</dbReference>
<evidence type="ECO:0000256" key="4">
    <source>
        <dbReference type="ARBA" id="ARBA00012661"/>
    </source>
</evidence>
<dbReference type="InterPro" id="IPR004927">
    <property type="entry name" value="MerB"/>
</dbReference>
<keyword evidence="8 16" id="KW-0274">FAD</keyword>
<dbReference type="RefSeq" id="WP_331374836.1">
    <property type="nucleotide sequence ID" value="NZ_CP133148.1"/>
</dbReference>
<comment type="similarity">
    <text evidence="2 16">Belongs to the class-I pyridine nucleotide-disulfide oxidoreductase family.</text>
</comment>
<keyword evidence="12" id="KW-1015">Disulfide bond</keyword>
<evidence type="ECO:0000256" key="17">
    <source>
        <dbReference type="SAM" id="MobiDB-lite"/>
    </source>
</evidence>
<comment type="subunit">
    <text evidence="3">Homodimer.</text>
</comment>
<evidence type="ECO:0000256" key="2">
    <source>
        <dbReference type="ARBA" id="ARBA00007532"/>
    </source>
</evidence>
<evidence type="ECO:0000256" key="7">
    <source>
        <dbReference type="ARBA" id="ARBA00022630"/>
    </source>
</evidence>
<comment type="cofactor">
    <cofactor evidence="1">
        <name>FAD</name>
        <dbReference type="ChEBI" id="CHEBI:57692"/>
    </cofactor>
</comment>
<dbReference type="Pfam" id="PF02852">
    <property type="entry name" value="Pyr_redox_dim"/>
    <property type="match status" value="1"/>
</dbReference>
<dbReference type="EMBL" id="CP133148">
    <property type="protein sequence ID" value="WVT05761.1"/>
    <property type="molecule type" value="Genomic_DNA"/>
</dbReference>
<gene>
    <name evidence="20" type="primary">merBA</name>
    <name evidence="20" type="ORF">RB548_10370</name>
</gene>
<evidence type="ECO:0000256" key="10">
    <source>
        <dbReference type="ARBA" id="ARBA00022914"/>
    </source>
</evidence>
<evidence type="ECO:0000256" key="15">
    <source>
        <dbReference type="ARBA" id="ARBA00048984"/>
    </source>
</evidence>
<dbReference type="Proteomes" id="UP001432360">
    <property type="component" value="Chromosome"/>
</dbReference>
<evidence type="ECO:0000256" key="1">
    <source>
        <dbReference type="ARBA" id="ARBA00001974"/>
    </source>
</evidence>
<dbReference type="GO" id="GO:0016152">
    <property type="term" value="F:mercury (II) reductase (NADP+) activity"/>
    <property type="evidence" value="ECO:0007669"/>
    <property type="project" value="UniProtKB-EC"/>
</dbReference>
<sequence length="744" mass="77094">MNDCCATSSSQSKPSASPAAPSFVVRPGVTFPDWSVVTSPAVKEALEAMVGSDHVLNRWSGYDPAADRVRVALLRLYAEDGRAPAIGALADRAGLSAPAIRPLLEDLSRRDLVVLDGERIVGAYPFTDRDTGHRVTLDGRVLSAMCAVDALGIGAMTNRDAAIASRCRQCGAPIRIATRDEGRALADIAPASAVAWLSVRYEGGCAASSLCATTAFFCSDDHLSAWRCQRSAEAPGFRLSIEEGLEAGRALFGPSLAGLHMPSKSPATTDRSFRANRGNGGAYDLVVIGAGSAGFSAAITAADEGAEVALVGSGTIGGTCVNIGCVPSKTLIRAAETLHNARAAARFAGISAEAELTDWRETVRQKDALVSELRQAKYVDLLPAYNGIAYREGPARLVDDGVVVNGARIPAGKIIIATGARPAVPVIPGLETVPYLTSTTALDLEELPRSLLVIGGGYVGAELAQMFARAGVEVTLICRSRLLPGAEPEIGAALTVYFAGEGITVVSGIAYRAIRKTGNGISLTVARDGQETTIDADRVLIATGRTPNIEGLGLAGHGIAIAPNGGIVVDDCMRTSRAGIYAAGDVTGRDQFVYMAAYGAKLAARNVLNGDSLRYDDSAMPAIVFTDPQVASVGMTEATARAAGHAVRTSTIGLDQVPRALAARDTRGLIKLVADARSGKLLGAHILAPEGADSIQTAALAIRQGLTVDDLAETIFPYLTTVEGLKLAALAFGKDVAKLSCCAG</sequence>
<evidence type="ECO:0000259" key="19">
    <source>
        <dbReference type="Pfam" id="PF07992"/>
    </source>
</evidence>
<dbReference type="InterPro" id="IPR021179">
    <property type="entry name" value="Mercury_reductase_MerA"/>
</dbReference>
<dbReference type="Pfam" id="PF03243">
    <property type="entry name" value="MerB"/>
    <property type="match status" value="1"/>
</dbReference>
<comment type="catalytic activity">
    <reaction evidence="15">
        <text>Hg + NADP(+) + H(+) = Hg(2+) + NADPH</text>
        <dbReference type="Rhea" id="RHEA:23856"/>
        <dbReference type="ChEBI" id="CHEBI:15378"/>
        <dbReference type="ChEBI" id="CHEBI:16170"/>
        <dbReference type="ChEBI" id="CHEBI:16793"/>
        <dbReference type="ChEBI" id="CHEBI:57783"/>
        <dbReference type="ChEBI" id="CHEBI:58349"/>
        <dbReference type="EC" id="1.16.1.1"/>
    </reaction>
</comment>
<evidence type="ECO:0000256" key="11">
    <source>
        <dbReference type="ARBA" id="ARBA00023002"/>
    </source>
</evidence>
<keyword evidence="21" id="KW-1185">Reference proteome</keyword>
<evidence type="ECO:0000256" key="9">
    <source>
        <dbReference type="ARBA" id="ARBA00022857"/>
    </source>
</evidence>
<evidence type="ECO:0000313" key="20">
    <source>
        <dbReference type="EMBL" id="WVT05761.1"/>
    </source>
</evidence>
<dbReference type="PRINTS" id="PR00411">
    <property type="entry name" value="PNDRDTASEI"/>
</dbReference>
<evidence type="ECO:0000256" key="16">
    <source>
        <dbReference type="RuleBase" id="RU003691"/>
    </source>
</evidence>
<evidence type="ECO:0000256" key="14">
    <source>
        <dbReference type="ARBA" id="ARBA00031725"/>
    </source>
</evidence>
<keyword evidence="6" id="KW-0475">Mercuric resistance</keyword>
<dbReference type="PROSITE" id="PS00076">
    <property type="entry name" value="PYRIDINE_REDOX_1"/>
    <property type="match status" value="1"/>
</dbReference>
<evidence type="ECO:0000256" key="8">
    <source>
        <dbReference type="ARBA" id="ARBA00022827"/>
    </source>
</evidence>
<dbReference type="InterPro" id="IPR012999">
    <property type="entry name" value="Pyr_OxRdtase_I_AS"/>
</dbReference>
<organism evidence="20 21">
    <name type="scientific">Sinorhizobium chiapasense</name>
    <dbReference type="NCBI Taxonomy" id="501572"/>
    <lineage>
        <taxon>Bacteria</taxon>
        <taxon>Pseudomonadati</taxon>
        <taxon>Pseudomonadota</taxon>
        <taxon>Alphaproteobacteria</taxon>
        <taxon>Hyphomicrobiales</taxon>
        <taxon>Rhizobiaceae</taxon>
        <taxon>Sinorhizobium/Ensifer group</taxon>
        <taxon>Sinorhizobium</taxon>
    </lineage>
</organism>
<dbReference type="InterPro" id="IPR004099">
    <property type="entry name" value="Pyr_nucl-diS_OxRdtase_dimer"/>
</dbReference>
<keyword evidence="13 16" id="KW-0676">Redox-active center</keyword>
<dbReference type="GO" id="GO:0016829">
    <property type="term" value="F:lyase activity"/>
    <property type="evidence" value="ECO:0007669"/>
    <property type="project" value="UniProtKB-KW"/>
</dbReference>
<proteinExistence type="inferred from homology"/>
<evidence type="ECO:0000256" key="6">
    <source>
        <dbReference type="ARBA" id="ARBA00022466"/>
    </source>
</evidence>
<keyword evidence="7 16" id="KW-0285">Flavoprotein</keyword>
<dbReference type="PANTHER" id="PTHR43014">
    <property type="entry name" value="MERCURIC REDUCTASE"/>
    <property type="match status" value="1"/>
</dbReference>
<feature type="domain" description="FAD/NAD(P)-binding" evidence="19">
    <location>
        <begin position="283"/>
        <end position="596"/>
    </location>
</feature>
<dbReference type="InterPro" id="IPR023753">
    <property type="entry name" value="FAD/NAD-binding_dom"/>
</dbReference>
<evidence type="ECO:0000259" key="18">
    <source>
        <dbReference type="Pfam" id="PF02852"/>
    </source>
</evidence>
<dbReference type="SUPFAM" id="SSF160387">
    <property type="entry name" value="NosL/MerB-like"/>
    <property type="match status" value="1"/>
</dbReference>
<dbReference type="PANTHER" id="PTHR43014:SF4">
    <property type="entry name" value="PYRIDINE NUCLEOTIDE-DISULFIDE OXIDOREDUCTASE RCLA-RELATED"/>
    <property type="match status" value="1"/>
</dbReference>
<dbReference type="EC" id="1.16.1.1" evidence="4"/>
<evidence type="ECO:0000256" key="13">
    <source>
        <dbReference type="ARBA" id="ARBA00023284"/>
    </source>
</evidence>
<feature type="domain" description="Pyridine nucleotide-disulphide oxidoreductase dimerisation" evidence="18">
    <location>
        <begin position="620"/>
        <end position="728"/>
    </location>
</feature>
<dbReference type="SUPFAM" id="SSF55424">
    <property type="entry name" value="FAD/NAD-linked reductases, dimerisation (C-terminal) domain"/>
    <property type="match status" value="1"/>
</dbReference>
<reference evidence="20" key="1">
    <citation type="submission" date="2023-08" db="EMBL/GenBank/DDBJ databases">
        <title>Complete genome sequence of Sinorhizobium chiapanecum ITTG S70 isolated from Acaciella angustissima nodules in Chiapas-Mexico.</title>
        <authorList>
            <person name="Rincon-Rosales R."/>
            <person name="Rogel M.A."/>
            <person name="Rincon-Medina C.I."/>
            <person name="Guerrero G."/>
            <person name="Manzano-Gomez L.A."/>
            <person name="Lopez-Lopez A."/>
            <person name="Rincon Molina F.A."/>
            <person name="Martinez-Romero E."/>
        </authorList>
    </citation>
    <scope>NUCLEOTIDE SEQUENCE</scope>
    <source>
        <strain evidence="20">ITTG S70</strain>
    </source>
</reference>
<keyword evidence="9" id="KW-0521">NADP</keyword>
<accession>A0ABZ2BE14</accession>
<dbReference type="Gene3D" id="3.50.50.60">
    <property type="entry name" value="FAD/NAD(P)-binding domain"/>
    <property type="match status" value="2"/>
</dbReference>
<dbReference type="PRINTS" id="PR00368">
    <property type="entry name" value="FADPNR"/>
</dbReference>
<keyword evidence="20" id="KW-0456">Lyase</keyword>
<dbReference type="Pfam" id="PF07992">
    <property type="entry name" value="Pyr_redox_2"/>
    <property type="match status" value="1"/>
</dbReference>
<feature type="region of interest" description="Disordered" evidence="17">
    <location>
        <begin position="1"/>
        <end position="20"/>
    </location>
</feature>
<dbReference type="InterPro" id="IPR016156">
    <property type="entry name" value="FAD/NAD-linked_Rdtase_dimer_sf"/>
</dbReference>
<dbReference type="InterPro" id="IPR036188">
    <property type="entry name" value="FAD/NAD-bd_sf"/>
</dbReference>
<name>A0ABZ2BE14_9HYPH</name>
<keyword evidence="11 16" id="KW-0560">Oxidoreductase</keyword>
<dbReference type="InterPro" id="IPR053717">
    <property type="entry name" value="MerB_lyase_sf"/>
</dbReference>
<evidence type="ECO:0000256" key="12">
    <source>
        <dbReference type="ARBA" id="ARBA00023157"/>
    </source>
</evidence>
<dbReference type="Gene3D" id="3.30.390.30">
    <property type="match status" value="1"/>
</dbReference>
<evidence type="ECO:0000256" key="5">
    <source>
        <dbReference type="ARBA" id="ARBA00014791"/>
    </source>
</evidence>
<dbReference type="NCBIfam" id="TIGR02053">
    <property type="entry name" value="MerA"/>
    <property type="match status" value="1"/>
</dbReference>
<keyword evidence="10" id="KW-0476">Mercury</keyword>